<dbReference type="EMBL" id="VSWC01000041">
    <property type="protein sequence ID" value="KAA1103843.1"/>
    <property type="molecule type" value="Genomic_DNA"/>
</dbReference>
<comment type="caution">
    <text evidence="1">The sequence shown here is derived from an EMBL/GenBank/DDBJ whole genome shotgun (WGS) entry which is preliminary data.</text>
</comment>
<evidence type="ECO:0000313" key="2">
    <source>
        <dbReference type="EMBL" id="KAA1103843.1"/>
    </source>
</evidence>
<dbReference type="EMBL" id="VDEP01000442">
    <property type="protein sequence ID" value="KAA1080111.1"/>
    <property type="molecule type" value="Genomic_DNA"/>
</dbReference>
<keyword evidence="3" id="KW-1185">Reference proteome</keyword>
<evidence type="ECO:0000313" key="4">
    <source>
        <dbReference type="Proteomes" id="UP000325313"/>
    </source>
</evidence>
<proteinExistence type="predicted"/>
<organism evidence="1 4">
    <name type="scientific">Puccinia graminis f. sp. tritici</name>
    <dbReference type="NCBI Taxonomy" id="56615"/>
    <lineage>
        <taxon>Eukaryota</taxon>
        <taxon>Fungi</taxon>
        <taxon>Dikarya</taxon>
        <taxon>Basidiomycota</taxon>
        <taxon>Pucciniomycotina</taxon>
        <taxon>Pucciniomycetes</taxon>
        <taxon>Pucciniales</taxon>
        <taxon>Pucciniaceae</taxon>
        <taxon>Puccinia</taxon>
    </lineage>
</organism>
<evidence type="ECO:0000313" key="3">
    <source>
        <dbReference type="Proteomes" id="UP000324748"/>
    </source>
</evidence>
<sequence>MRMRSPLKFILQRLTAQLGSAMASEYMLPHAPVSGNYNISTLTDNEPVDGETLAEEGFLVTRCAHAGCVDKYALFA</sequence>
<gene>
    <name evidence="2" type="ORF">PGT21_002317</name>
    <name evidence="1" type="ORF">PGTUg99_012129</name>
</gene>
<dbReference type="Proteomes" id="UP000325313">
    <property type="component" value="Unassembled WGS sequence"/>
</dbReference>
<dbReference type="Proteomes" id="UP000324748">
    <property type="component" value="Unassembled WGS sequence"/>
</dbReference>
<evidence type="ECO:0000313" key="1">
    <source>
        <dbReference type="EMBL" id="KAA1080111.1"/>
    </source>
</evidence>
<protein>
    <submittedName>
        <fullName evidence="1">Uncharacterized protein</fullName>
    </submittedName>
</protein>
<dbReference type="AlphaFoldDB" id="A0A5B0MSY1"/>
<reference evidence="3 4" key="1">
    <citation type="submission" date="2019-05" db="EMBL/GenBank/DDBJ databases">
        <title>Emergence of the Ug99 lineage of the wheat stem rust pathogen through somatic hybridization.</title>
        <authorList>
            <person name="Li F."/>
            <person name="Upadhyaya N.M."/>
            <person name="Sperschneider J."/>
            <person name="Matny O."/>
            <person name="Nguyen-Phuc H."/>
            <person name="Mago R."/>
            <person name="Raley C."/>
            <person name="Miller M.E."/>
            <person name="Silverstein K.A.T."/>
            <person name="Henningsen E."/>
            <person name="Hirsch C.D."/>
            <person name="Visser B."/>
            <person name="Pretorius Z.A."/>
            <person name="Steffenson B.J."/>
            <person name="Schwessinger B."/>
            <person name="Dodds P.N."/>
            <person name="Figueroa M."/>
        </authorList>
    </citation>
    <scope>NUCLEOTIDE SEQUENCE [LARGE SCALE GENOMIC DNA]</scope>
    <source>
        <strain evidence="2">21-0</strain>
        <strain evidence="1 4">Ug99</strain>
    </source>
</reference>
<name>A0A5B0MSY1_PUCGR</name>
<accession>A0A5B0MSY1</accession>